<name>A0A7R8WHM3_9CRUS</name>
<dbReference type="Gene3D" id="1.25.10.10">
    <property type="entry name" value="Leucine-rich Repeat Variant"/>
    <property type="match status" value="1"/>
</dbReference>
<protein>
    <recommendedName>
        <fullName evidence="3">Interferon-related developmental regulator N-terminal domain-containing protein</fullName>
    </recommendedName>
</protein>
<proteinExistence type="inferred from homology"/>
<organism evidence="4">
    <name type="scientific">Cyprideis torosa</name>
    <dbReference type="NCBI Taxonomy" id="163714"/>
    <lineage>
        <taxon>Eukaryota</taxon>
        <taxon>Metazoa</taxon>
        <taxon>Ecdysozoa</taxon>
        <taxon>Arthropoda</taxon>
        <taxon>Crustacea</taxon>
        <taxon>Oligostraca</taxon>
        <taxon>Ostracoda</taxon>
        <taxon>Podocopa</taxon>
        <taxon>Podocopida</taxon>
        <taxon>Cytherocopina</taxon>
        <taxon>Cytheroidea</taxon>
        <taxon>Cytherideidae</taxon>
        <taxon>Cyprideis</taxon>
    </lineage>
</organism>
<dbReference type="SUPFAM" id="SSF48371">
    <property type="entry name" value="ARM repeat"/>
    <property type="match status" value="1"/>
</dbReference>
<sequence>MPRKGKKTSKGGGQKGQVSLLPPSQQKGNLSDDDSMFDTESVLSGGFSNMSSAGDEEEEQCAEEIFEEKFCEALDDASGKSLSTRLNGLKFMCDSCGSKYTPDFISDRYMTILDVVERSIRKGKGAEQVAACQLCLHLILQLGASTEAEHVFTVMCPFLLILVADPSGAPQARVAAASTLGLGAFFADREQAHTQSILNALQALFCQSYQKGDGSLPSLPPALLALHTAALDAWTLLVTLWIPERVLDLMDSKTGHHFLDLLSSPSVELRISAGESLALLHEVIRQGDDAWELEDHEDLVHKLRELATDASKFRGKRERKVQRSSFRDILRTVEDGVSPKETIKFGREKLHVDSWDKKVQYEAICNVLGSGFDSSP</sequence>
<dbReference type="InterPro" id="IPR007701">
    <property type="entry name" value="Interferon-rel_develop_reg_N"/>
</dbReference>
<dbReference type="InterPro" id="IPR016024">
    <property type="entry name" value="ARM-type_fold"/>
</dbReference>
<dbReference type="EMBL" id="OB663914">
    <property type="protein sequence ID" value="CAD7231825.1"/>
    <property type="molecule type" value="Genomic_DNA"/>
</dbReference>
<reference evidence="4" key="1">
    <citation type="submission" date="2020-11" db="EMBL/GenBank/DDBJ databases">
        <authorList>
            <person name="Tran Van P."/>
        </authorList>
    </citation>
    <scope>NUCLEOTIDE SEQUENCE</scope>
</reference>
<comment type="similarity">
    <text evidence="1">Belongs to the IFRD family.</text>
</comment>
<dbReference type="Pfam" id="PF05004">
    <property type="entry name" value="IFRD"/>
    <property type="match status" value="1"/>
</dbReference>
<evidence type="ECO:0000256" key="2">
    <source>
        <dbReference type="SAM" id="MobiDB-lite"/>
    </source>
</evidence>
<evidence type="ECO:0000256" key="1">
    <source>
        <dbReference type="ARBA" id="ARBA00008828"/>
    </source>
</evidence>
<dbReference type="InterPro" id="IPR039777">
    <property type="entry name" value="IFRD"/>
</dbReference>
<feature type="region of interest" description="Disordered" evidence="2">
    <location>
        <begin position="1"/>
        <end position="41"/>
    </location>
</feature>
<dbReference type="PANTHER" id="PTHR12354:SF1">
    <property type="entry name" value="INTERFERON-RELATED DEVELOPMENTAL REGULATOR 1"/>
    <property type="match status" value="1"/>
</dbReference>
<evidence type="ECO:0000259" key="3">
    <source>
        <dbReference type="Pfam" id="PF05004"/>
    </source>
</evidence>
<accession>A0A7R8WHM3</accession>
<dbReference type="PANTHER" id="PTHR12354">
    <property type="entry name" value="INTERFERON-RELATED DEVELOPMENTAL REGULATOR"/>
    <property type="match status" value="1"/>
</dbReference>
<evidence type="ECO:0000313" key="4">
    <source>
        <dbReference type="EMBL" id="CAD7231825.1"/>
    </source>
</evidence>
<dbReference type="AlphaFoldDB" id="A0A7R8WHM3"/>
<dbReference type="InterPro" id="IPR011989">
    <property type="entry name" value="ARM-like"/>
</dbReference>
<dbReference type="OrthoDB" id="18978at2759"/>
<gene>
    <name evidence="4" type="ORF">CTOB1V02_LOCUS9668</name>
</gene>
<feature type="domain" description="Interferon-related developmental regulator N-terminal" evidence="3">
    <location>
        <begin position="48"/>
        <end position="334"/>
    </location>
</feature>